<dbReference type="KEGG" id="wce:WS08_0831"/>
<reference evidence="4" key="2">
    <citation type="submission" date="2014-08" db="EMBL/GenBank/DDBJ databases">
        <title>Complete genome of Weissella ceti strain WS74 isolated from diseased rainbow trout in Brazil.</title>
        <authorList>
            <person name="Figueiredo H.C.P."/>
            <person name="Leal C.A.G."/>
            <person name="Pereira F.L."/>
            <person name="Soares S.C."/>
            <person name="Dorella F.A."/>
            <person name="Carvalho A.F."/>
            <person name="Azevedo V.A.C."/>
        </authorList>
    </citation>
    <scope>NUCLEOTIDE SEQUENCE [LARGE SCALE GENOMIC DNA]</scope>
    <source>
        <strain evidence="4">WS74</strain>
    </source>
</reference>
<dbReference type="NCBIfam" id="NF009239">
    <property type="entry name" value="PRK12595.1"/>
    <property type="match status" value="1"/>
</dbReference>
<dbReference type="EMBL" id="CP009223">
    <property type="protein sequence ID" value="AIM63149.1"/>
    <property type="molecule type" value="Genomic_DNA"/>
</dbReference>
<sequence length="337" mass="36562">MIIVLRTNEEAQGLLKDLQEANIEHVVNYQNRVGVAGYTTIAALPVAIQKKLPADVQIEQAAANAIQVSRAFHPDDTVIETAHSRIGGAELTLIAGPDSIESATHIVEMAKQVKAMGTTILRGGSFKPRTNPYSFQGLGEEGLQYHRAAADELGLDMMTEIMSSQDFDLVDTYTDIFQVGARNMQNFSLLKLLGKQNKPVGLKRGMSATIDDLLNAAEYIMANGNPNVFLIERGIRTFDAKYTRNTLDVMAVPVLRELTHLPVLVDPSHATGKRSLVVPGARSAVAAGAQGLMFEIHENPDAAFVDGAQAITPATLAHVLPELQTIHQLVEVSDDYR</sequence>
<dbReference type="PANTHER" id="PTHR43018:SF1">
    <property type="entry name" value="PROTEIN AROA(G)"/>
    <property type="match status" value="1"/>
</dbReference>
<dbReference type="Pfam" id="PF00793">
    <property type="entry name" value="DAHP_synth_1"/>
    <property type="match status" value="1"/>
</dbReference>
<proteinExistence type="predicted"/>
<dbReference type="InterPro" id="IPR052899">
    <property type="entry name" value="Class-I_DAHP_synthase"/>
</dbReference>
<dbReference type="SUPFAM" id="SSF51569">
    <property type="entry name" value="Aldolase"/>
    <property type="match status" value="1"/>
</dbReference>
<dbReference type="STRING" id="759620.WS105_0895"/>
<evidence type="ECO:0000259" key="2">
    <source>
        <dbReference type="Pfam" id="PF00793"/>
    </source>
</evidence>
<dbReference type="Proteomes" id="UP000029079">
    <property type="component" value="Chromosome"/>
</dbReference>
<keyword evidence="1" id="KW-0808">Transferase</keyword>
<gene>
    <name evidence="3" type="ORF">WS74_0897</name>
</gene>
<dbReference type="GO" id="GO:0016832">
    <property type="term" value="F:aldehyde-lyase activity"/>
    <property type="evidence" value="ECO:0007669"/>
    <property type="project" value="InterPro"/>
</dbReference>
<dbReference type="KEGG" id="wci:WS105_0895"/>
<evidence type="ECO:0000313" key="4">
    <source>
        <dbReference type="Proteomes" id="UP000029079"/>
    </source>
</evidence>
<dbReference type="OrthoDB" id="9780456at2"/>
<dbReference type="InterPro" id="IPR006218">
    <property type="entry name" value="DAHP1/KDSA"/>
</dbReference>
<dbReference type="PATRIC" id="fig|759620.7.peg.857"/>
<protein>
    <submittedName>
        <fullName evidence="3">3-deoxy-D-arabino-heptulosonate 7-phosphate (DAHP) synthase</fullName>
    </submittedName>
</protein>
<keyword evidence="4" id="KW-1185">Reference proteome</keyword>
<organism evidence="3 4">
    <name type="scientific">Weissella ceti</name>
    <dbReference type="NCBI Taxonomy" id="759620"/>
    <lineage>
        <taxon>Bacteria</taxon>
        <taxon>Bacillati</taxon>
        <taxon>Bacillota</taxon>
        <taxon>Bacilli</taxon>
        <taxon>Lactobacillales</taxon>
        <taxon>Lactobacillaceae</taxon>
        <taxon>Weissella</taxon>
    </lineage>
</organism>
<dbReference type="GO" id="GO:0016740">
    <property type="term" value="F:transferase activity"/>
    <property type="evidence" value="ECO:0007669"/>
    <property type="project" value="UniProtKB-KW"/>
</dbReference>
<dbReference type="Gene3D" id="3.20.20.70">
    <property type="entry name" value="Aldolase class I"/>
    <property type="match status" value="1"/>
</dbReference>
<dbReference type="RefSeq" id="WP_009496335.1">
    <property type="nucleotide sequence ID" value="NZ_CP009223.1"/>
</dbReference>
<feature type="domain" description="DAHP synthetase I/KDSA" evidence="2">
    <location>
        <begin position="84"/>
        <end position="324"/>
    </location>
</feature>
<dbReference type="NCBIfam" id="NF006421">
    <property type="entry name" value="PRK08673.1"/>
    <property type="match status" value="1"/>
</dbReference>
<dbReference type="KEGG" id="wct:WS74_0897"/>
<dbReference type="GO" id="GO:0009073">
    <property type="term" value="P:aromatic amino acid family biosynthetic process"/>
    <property type="evidence" value="ECO:0007669"/>
    <property type="project" value="InterPro"/>
</dbReference>
<evidence type="ECO:0000313" key="3">
    <source>
        <dbReference type="EMBL" id="AIM63149.1"/>
    </source>
</evidence>
<evidence type="ECO:0000256" key="1">
    <source>
        <dbReference type="ARBA" id="ARBA00022679"/>
    </source>
</evidence>
<dbReference type="PANTHER" id="PTHR43018">
    <property type="entry name" value="PHOSPHO-2-DEHYDRO-3-DEOXYHEPTONATE ALDOLASE"/>
    <property type="match status" value="1"/>
</dbReference>
<dbReference type="NCBIfam" id="TIGR01361">
    <property type="entry name" value="DAHP_synth_Bsub"/>
    <property type="match status" value="1"/>
</dbReference>
<reference evidence="3 4" key="1">
    <citation type="journal article" date="2014" name="Genome Announc.">
        <title>Complete Genome Sequences of Fish Pathogenic Weissella ceti Strains WS74 and WS105.</title>
        <authorList>
            <person name="Figueiredo H.C."/>
            <person name="Leal C.A."/>
            <person name="Dorella F.A."/>
            <person name="Carvalho A.F."/>
            <person name="Soares S.C."/>
            <person name="Pereira F.L."/>
            <person name="Azevedo V.A."/>
        </authorList>
    </citation>
    <scope>NUCLEOTIDE SEQUENCE [LARGE SCALE GENOMIC DNA]</scope>
    <source>
        <strain evidence="3 4">WS74</strain>
    </source>
</reference>
<dbReference type="AlphaFoldDB" id="A0A075TZM3"/>
<dbReference type="InterPro" id="IPR006268">
    <property type="entry name" value="DAHP_syn_2"/>
</dbReference>
<dbReference type="InterPro" id="IPR013785">
    <property type="entry name" value="Aldolase_TIM"/>
</dbReference>
<accession>A0A075TZM3</accession>
<name>A0A075TZM3_9LACO</name>